<feature type="region of interest" description="Disordered" evidence="1">
    <location>
        <begin position="366"/>
        <end position="390"/>
    </location>
</feature>
<feature type="region of interest" description="Disordered" evidence="1">
    <location>
        <begin position="454"/>
        <end position="481"/>
    </location>
</feature>
<dbReference type="Proteomes" id="UP000076532">
    <property type="component" value="Unassembled WGS sequence"/>
</dbReference>
<evidence type="ECO:0000256" key="2">
    <source>
        <dbReference type="SAM" id="Phobius"/>
    </source>
</evidence>
<keyword evidence="2" id="KW-0472">Membrane</keyword>
<feature type="transmembrane region" description="Helical" evidence="2">
    <location>
        <begin position="73"/>
        <end position="100"/>
    </location>
</feature>
<proteinExistence type="predicted"/>
<feature type="transmembrane region" description="Helical" evidence="2">
    <location>
        <begin position="189"/>
        <end position="212"/>
    </location>
</feature>
<evidence type="ECO:0000256" key="1">
    <source>
        <dbReference type="SAM" id="MobiDB-lite"/>
    </source>
</evidence>
<dbReference type="AlphaFoldDB" id="A0A166U885"/>
<name>A0A166U885_9AGAM</name>
<keyword evidence="4" id="KW-1185">Reference proteome</keyword>
<protein>
    <recommendedName>
        <fullName evidence="5">DUF4203 domain-containing protein</fullName>
    </recommendedName>
</protein>
<feature type="transmembrane region" description="Helical" evidence="2">
    <location>
        <begin position="112"/>
        <end position="129"/>
    </location>
</feature>
<reference evidence="3 4" key="1">
    <citation type="journal article" date="2016" name="Mol. Biol. Evol.">
        <title>Comparative Genomics of Early-Diverging Mushroom-Forming Fungi Provides Insights into the Origins of Lignocellulose Decay Capabilities.</title>
        <authorList>
            <person name="Nagy L.G."/>
            <person name="Riley R."/>
            <person name="Tritt A."/>
            <person name="Adam C."/>
            <person name="Daum C."/>
            <person name="Floudas D."/>
            <person name="Sun H."/>
            <person name="Yadav J.S."/>
            <person name="Pangilinan J."/>
            <person name="Larsson K.H."/>
            <person name="Matsuura K."/>
            <person name="Barry K."/>
            <person name="Labutti K."/>
            <person name="Kuo R."/>
            <person name="Ohm R.A."/>
            <person name="Bhattacharya S.S."/>
            <person name="Shirouzu T."/>
            <person name="Yoshinaga Y."/>
            <person name="Martin F.M."/>
            <person name="Grigoriev I.V."/>
            <person name="Hibbett D.S."/>
        </authorList>
    </citation>
    <scope>NUCLEOTIDE SEQUENCE [LARGE SCALE GENOMIC DNA]</scope>
    <source>
        <strain evidence="3 4">CBS 109695</strain>
    </source>
</reference>
<feature type="transmembrane region" description="Helical" evidence="2">
    <location>
        <begin position="25"/>
        <end position="48"/>
    </location>
</feature>
<organism evidence="3 4">
    <name type="scientific">Athelia psychrophila</name>
    <dbReference type="NCBI Taxonomy" id="1759441"/>
    <lineage>
        <taxon>Eukaryota</taxon>
        <taxon>Fungi</taxon>
        <taxon>Dikarya</taxon>
        <taxon>Basidiomycota</taxon>
        <taxon>Agaricomycotina</taxon>
        <taxon>Agaricomycetes</taxon>
        <taxon>Agaricomycetidae</taxon>
        <taxon>Atheliales</taxon>
        <taxon>Atheliaceae</taxon>
        <taxon>Athelia</taxon>
    </lineage>
</organism>
<feature type="transmembrane region" description="Helical" evidence="2">
    <location>
        <begin position="162"/>
        <end position="182"/>
    </location>
</feature>
<evidence type="ECO:0000313" key="3">
    <source>
        <dbReference type="EMBL" id="KZP31424.1"/>
    </source>
</evidence>
<accession>A0A166U885</accession>
<keyword evidence="2" id="KW-0812">Transmembrane</keyword>
<dbReference type="OrthoDB" id="3364886at2759"/>
<gene>
    <name evidence="3" type="ORF">FIBSPDRAFT_849383</name>
</gene>
<sequence length="578" mass="62329">MSSNQSVSVNQTVLLTTLLPSTTYTLAYCLPLLFASLLLTFAGAFLTLDRSRAFPPSYDSLPGQLKPKRKLNWYLEGGVGGLAAGYVFGVHLSTFLSLMITSLTSSGHLSDKSFLAVWVLSALAIALPCGRWRYCARAIGGIVGGSTFALSVSVIIHPSLLARIILVAIAIPLLTILTLLPFSRYQHGFLRFALSAAGAFGVVLSISLAAGMDSWADVWERLWVADGPVGEWSNSKERGMSAAYCFLLAAGLTSDWLLRRQFGENPDQKWDSYLANYSQNLPGRAGHFQPLTSIWTRLFTHSNETESGPADDIAFPFQADLKHKQGTSLKLNKPSSVVTPYGIPAFPASPTALTKGGSRRARKKMTSKARNHLKFGGDQSGSDSESDSEVVRTPLGFGKEHVEMVRPLAGLMALDHDDGRHLDVEKEMEKVKAGFASDSLDYSDYEDDVTSALKDREATDWSPQFLRRDSPSGGSSTSERTAVNDARQLVAASTPASPGGAVPITPSLINALDRLAVAQQEAFGTPSPVRPGLPASHSSEPVIVSGLPKPQAATSPQREANVETWDAFWKDVRDQAAR</sequence>
<dbReference type="EMBL" id="KV417489">
    <property type="protein sequence ID" value="KZP31424.1"/>
    <property type="molecule type" value="Genomic_DNA"/>
</dbReference>
<feature type="region of interest" description="Disordered" evidence="1">
    <location>
        <begin position="524"/>
        <end position="562"/>
    </location>
</feature>
<feature type="compositionally biased region" description="Polar residues" evidence="1">
    <location>
        <begin position="472"/>
        <end position="481"/>
    </location>
</feature>
<evidence type="ECO:0000313" key="4">
    <source>
        <dbReference type="Proteomes" id="UP000076532"/>
    </source>
</evidence>
<feature type="transmembrane region" description="Helical" evidence="2">
    <location>
        <begin position="136"/>
        <end position="156"/>
    </location>
</feature>
<keyword evidence="2" id="KW-1133">Transmembrane helix</keyword>
<evidence type="ECO:0008006" key="5">
    <source>
        <dbReference type="Google" id="ProtNLM"/>
    </source>
</evidence>